<dbReference type="PROSITE" id="PS00523">
    <property type="entry name" value="SULFATASE_1"/>
    <property type="match status" value="1"/>
</dbReference>
<evidence type="ECO:0000256" key="4">
    <source>
        <dbReference type="ARBA" id="ARBA00022837"/>
    </source>
</evidence>
<dbReference type="Gene3D" id="3.40.720.10">
    <property type="entry name" value="Alkaline Phosphatase, subunit A"/>
    <property type="match status" value="2"/>
</dbReference>
<dbReference type="InterPro" id="IPR050738">
    <property type="entry name" value="Sulfatase"/>
</dbReference>
<proteinExistence type="inferred from homology"/>
<protein>
    <recommendedName>
        <fullName evidence="5">Sulfatase N-terminal domain-containing protein</fullName>
    </recommendedName>
</protein>
<dbReference type="PANTHER" id="PTHR42693:SF33">
    <property type="entry name" value="ARYLSULFATASE"/>
    <property type="match status" value="1"/>
</dbReference>
<feature type="domain" description="Sulfatase N-terminal" evidence="5">
    <location>
        <begin position="276"/>
        <end position="643"/>
    </location>
</feature>
<dbReference type="AlphaFoldDB" id="A0A7S2WIY9"/>
<dbReference type="Pfam" id="PF00884">
    <property type="entry name" value="Sulfatase"/>
    <property type="match status" value="1"/>
</dbReference>
<dbReference type="InterPro" id="IPR017850">
    <property type="entry name" value="Alkaline_phosphatase_core_sf"/>
</dbReference>
<reference evidence="6" key="1">
    <citation type="submission" date="2021-01" db="EMBL/GenBank/DDBJ databases">
        <authorList>
            <person name="Corre E."/>
            <person name="Pelletier E."/>
            <person name="Niang G."/>
            <person name="Scheremetjew M."/>
            <person name="Finn R."/>
            <person name="Kale V."/>
            <person name="Holt S."/>
            <person name="Cochrane G."/>
            <person name="Meng A."/>
            <person name="Brown T."/>
            <person name="Cohen L."/>
        </authorList>
    </citation>
    <scope>NUCLEOTIDE SEQUENCE</scope>
    <source>
        <strain evidence="6">NY070348D</strain>
    </source>
</reference>
<evidence type="ECO:0000259" key="5">
    <source>
        <dbReference type="Pfam" id="PF00884"/>
    </source>
</evidence>
<evidence type="ECO:0000256" key="2">
    <source>
        <dbReference type="ARBA" id="ARBA00022723"/>
    </source>
</evidence>
<dbReference type="GO" id="GO:0046872">
    <property type="term" value="F:metal ion binding"/>
    <property type="evidence" value="ECO:0007669"/>
    <property type="project" value="UniProtKB-KW"/>
</dbReference>
<evidence type="ECO:0000256" key="3">
    <source>
        <dbReference type="ARBA" id="ARBA00022801"/>
    </source>
</evidence>
<dbReference type="GO" id="GO:0004065">
    <property type="term" value="F:arylsulfatase activity"/>
    <property type="evidence" value="ECO:0007669"/>
    <property type="project" value="TreeGrafter"/>
</dbReference>
<dbReference type="PANTHER" id="PTHR42693">
    <property type="entry name" value="ARYLSULFATASE FAMILY MEMBER"/>
    <property type="match status" value="1"/>
</dbReference>
<keyword evidence="4" id="KW-0106">Calcium</keyword>
<gene>
    <name evidence="6" type="ORF">QSP1433_LOCUS10178</name>
</gene>
<dbReference type="InterPro" id="IPR024607">
    <property type="entry name" value="Sulfatase_CS"/>
</dbReference>
<dbReference type="EMBL" id="HBHK01016225">
    <property type="protein sequence ID" value="CAD9689222.1"/>
    <property type="molecule type" value="Transcribed_RNA"/>
</dbReference>
<evidence type="ECO:0000313" key="6">
    <source>
        <dbReference type="EMBL" id="CAD9689222.1"/>
    </source>
</evidence>
<organism evidence="6">
    <name type="scientific">Mucochytrium quahogii</name>
    <dbReference type="NCBI Taxonomy" id="96639"/>
    <lineage>
        <taxon>Eukaryota</taxon>
        <taxon>Sar</taxon>
        <taxon>Stramenopiles</taxon>
        <taxon>Bigyra</taxon>
        <taxon>Labyrinthulomycetes</taxon>
        <taxon>Thraustochytrida</taxon>
        <taxon>Thraustochytriidae</taxon>
        <taxon>Mucochytrium</taxon>
    </lineage>
</organism>
<accession>A0A7S2WIY9</accession>
<keyword evidence="2" id="KW-0479">Metal-binding</keyword>
<dbReference type="InterPro" id="IPR000917">
    <property type="entry name" value="Sulfatase_N"/>
</dbReference>
<keyword evidence="3" id="KW-0378">Hydrolase</keyword>
<comment type="similarity">
    <text evidence="1">Belongs to the sulfatase family.</text>
</comment>
<name>A0A7S2WIY9_9STRA</name>
<sequence length="836" mass="95948">MSQGQVTMRCTLDTKHVLCKFIVQVALWKKNLVKSVVETFETYNIFIAFTSVTGPESPKVYGNAAGRTYYRGRKRSLYDGGLRVPFRVWGQDGITNPSRLMGGVDWFSTSLSLLDVGTNIDSRDGLDMAGFLTGVPSEQVDIDRSHRPLYWEWRYAIPGHCVNDSPRFAVMVDSKKKYLTNGPNGRKELYIVHSPLTTTGHYERNNMLSINPNQYRNFVNKASMLLRGWSRKPARRGNSYPHAGCRRPEKRWRKLLPKLSVSEEDTIRRAVPPVGVVFMLADDLGIGDVAVYNQNRKFIDWLPGERVAYEPFTPNIDTLARHGVMFTNYYTSASICSPTRASILTGRYPFHKDVAMHFQVDNEPPTIEEEPGVTPYLGFEDKTSRMYLGNVFRDAGYKTAHFGKWHLGKYPRGIHTKSGKDLWRLPTHESYGFDKVRAYAHSGGLEPSETFNNSNDTCFAAHIQKDIVDEAIRFIEERIARDEKFFVNLWFQNAHAPLNLATWYDQAAELGYPFESHPFGKKNLSGLSRFPNRFLDKHLSLQIYRALVKDHDLQVGRLMSFLKNNNMDDKVLIVYSSDNGPEYPGMYHASVGSANPFRGGKRSLFEGGLRAPFIMKWDTVIPKGRLKDTIASSIDVMPTLQGILQGGHSVRNQSFDGRDLFSVDLETSRPVLFEYRGMALGGDCTVYSPRFAVRKNEFKLYLEPKDPRQTVPKKFEPVHLFNVVEDPSELDDLIQSRRRSRWTEVIKELTAIVRDYVHSDKYDSKYKTLGNFSHKRRRSYLQCREWLTNSSFAIGKRFRWAKKVIVDPGIIRYQRKKIQQNISSGNDNRYSKLPRN</sequence>
<evidence type="ECO:0000256" key="1">
    <source>
        <dbReference type="ARBA" id="ARBA00008779"/>
    </source>
</evidence>
<dbReference type="SUPFAM" id="SSF53649">
    <property type="entry name" value="Alkaline phosphatase-like"/>
    <property type="match status" value="2"/>
</dbReference>